<dbReference type="OrthoDB" id="1664989at2"/>
<dbReference type="GO" id="GO:0003677">
    <property type="term" value="F:DNA binding"/>
    <property type="evidence" value="ECO:0007669"/>
    <property type="project" value="UniProtKB-KW"/>
</dbReference>
<dbReference type="SMART" id="SM00530">
    <property type="entry name" value="HTH_XRE"/>
    <property type="match status" value="1"/>
</dbReference>
<evidence type="ECO:0000259" key="1">
    <source>
        <dbReference type="PROSITE" id="PS50943"/>
    </source>
</evidence>
<dbReference type="EMBL" id="AAXG02000034">
    <property type="protein sequence ID" value="EDM98406.1"/>
    <property type="molecule type" value="Genomic_DNA"/>
</dbReference>
<dbReference type="eggNOG" id="COG1396">
    <property type="taxonomic scope" value="Bacteria"/>
</dbReference>
<gene>
    <name evidence="2" type="ORF">BACCAP_03707</name>
</gene>
<accession>A6NZQ3</accession>
<sequence length="220" mass="24613">MTPAYEEMYLNDAMRVMGEMLDYAVHDCGCDGDLFFTQFLSSGVAEQFERGNPKFVGGMSGVELALEVFRRTTGQIPDVDASAYGEKSPEYWAGWSLAYYQWESGMPFREIVSHGLTVSEVCSMYLLHEADISKFAEAADKVIQKSLGDGETNLKRIRRANGFSQKQLAEVSGVALRMIQLYEQRQNDINKAQASTLSRLARSLNCRMEDLMEPQIVTGG</sequence>
<organism evidence="2 3">
    <name type="scientific">Pseudoflavonifractor capillosus ATCC 29799</name>
    <dbReference type="NCBI Taxonomy" id="411467"/>
    <lineage>
        <taxon>Bacteria</taxon>
        <taxon>Bacillati</taxon>
        <taxon>Bacillota</taxon>
        <taxon>Clostridia</taxon>
        <taxon>Eubacteriales</taxon>
        <taxon>Oscillospiraceae</taxon>
        <taxon>Pseudoflavonifractor</taxon>
    </lineage>
</organism>
<dbReference type="Proteomes" id="UP000003639">
    <property type="component" value="Unassembled WGS sequence"/>
</dbReference>
<evidence type="ECO:0000313" key="2">
    <source>
        <dbReference type="EMBL" id="EDM98406.1"/>
    </source>
</evidence>
<reference evidence="2 3" key="2">
    <citation type="submission" date="2007-06" db="EMBL/GenBank/DDBJ databases">
        <title>Draft genome sequence of Pseudoflavonifractor capillosus ATCC 29799.</title>
        <authorList>
            <person name="Sudarsanam P."/>
            <person name="Ley R."/>
            <person name="Guruge J."/>
            <person name="Turnbaugh P.J."/>
            <person name="Mahowald M."/>
            <person name="Liep D."/>
            <person name="Gordon J."/>
        </authorList>
    </citation>
    <scope>NUCLEOTIDE SEQUENCE [LARGE SCALE GENOMIC DNA]</scope>
    <source>
        <strain evidence="2 3">ATCC 29799</strain>
    </source>
</reference>
<dbReference type="Gene3D" id="1.10.260.40">
    <property type="entry name" value="lambda repressor-like DNA-binding domains"/>
    <property type="match status" value="1"/>
</dbReference>
<dbReference type="Pfam" id="PF01381">
    <property type="entry name" value="HTH_3"/>
    <property type="match status" value="1"/>
</dbReference>
<keyword evidence="3" id="KW-1185">Reference proteome</keyword>
<proteinExistence type="predicted"/>
<comment type="caution">
    <text evidence="2">The sequence shown here is derived from an EMBL/GenBank/DDBJ whole genome shotgun (WGS) entry which is preliminary data.</text>
</comment>
<dbReference type="AlphaFoldDB" id="A6NZQ3"/>
<dbReference type="InterPro" id="IPR010982">
    <property type="entry name" value="Lambda_DNA-bd_dom_sf"/>
</dbReference>
<dbReference type="CDD" id="cd00093">
    <property type="entry name" value="HTH_XRE"/>
    <property type="match status" value="1"/>
</dbReference>
<keyword evidence="2" id="KW-0238">DNA-binding</keyword>
<name>A6NZQ3_9FIRM</name>
<evidence type="ECO:0000313" key="3">
    <source>
        <dbReference type="Proteomes" id="UP000003639"/>
    </source>
</evidence>
<dbReference type="PROSITE" id="PS50943">
    <property type="entry name" value="HTH_CROC1"/>
    <property type="match status" value="1"/>
</dbReference>
<reference evidence="2 3" key="1">
    <citation type="submission" date="2007-04" db="EMBL/GenBank/DDBJ databases">
        <authorList>
            <person name="Fulton L."/>
            <person name="Clifton S."/>
            <person name="Fulton B."/>
            <person name="Xu J."/>
            <person name="Minx P."/>
            <person name="Pepin K.H."/>
            <person name="Johnson M."/>
            <person name="Thiruvilangam P."/>
            <person name="Bhonagiri V."/>
            <person name="Nash W.E."/>
            <person name="Mardis E.R."/>
            <person name="Wilson R.K."/>
        </authorList>
    </citation>
    <scope>NUCLEOTIDE SEQUENCE [LARGE SCALE GENOMIC DNA]</scope>
    <source>
        <strain evidence="2 3">ATCC 29799</strain>
    </source>
</reference>
<protein>
    <submittedName>
        <fullName evidence="2">DNA-binding helix-turn-helix protein</fullName>
    </submittedName>
</protein>
<dbReference type="InterPro" id="IPR001387">
    <property type="entry name" value="Cro/C1-type_HTH"/>
</dbReference>
<dbReference type="SUPFAM" id="SSF47413">
    <property type="entry name" value="lambda repressor-like DNA-binding domains"/>
    <property type="match status" value="1"/>
</dbReference>
<feature type="domain" description="HTH cro/C1-type" evidence="1">
    <location>
        <begin position="154"/>
        <end position="211"/>
    </location>
</feature>
<dbReference type="RefSeq" id="WP_006574208.1">
    <property type="nucleotide sequence ID" value="NZ_AAXG02000034.1"/>
</dbReference>
<dbReference type="STRING" id="411467.BACCAP_03707"/>